<sequence>MSNYVEETISKYEKYINPAQAKLFRFMGLASIEGHAEGWTITDSEGQEFIDCLGGYGMFALGHRHPKVVEAVEKELHAMPMCGKVLFNRPMADLAEALAEITPGELQYSFFVNSGTESVEGCLKVARLATKRKKFVAAKNAFHGKTFGSLTATGRDMYREPFKPLLDGFTHVEYGDAAAVDAAVDEDTAAVILEPVQGEGGIIVPPAGYLREVKEICEKKGALLIADEVQTGIGRTGEWFGVNHDGVTPDLMACAKALGGGVMPIGAIIGTPRAWAGLIEAPFLHTSTFGGNQLACAAGVAAIKAIKEEDMLRRGREAGAYLKAGLEAIAAEYPSVIKEVRGRGMMIGIELTKEGAGGMLMSLMINQHIIVAYTLNNPKVIRMEPPLIMPKEVIDHVLEAFRGAVKETADVIEDL</sequence>
<evidence type="ECO:0000256" key="5">
    <source>
        <dbReference type="RuleBase" id="RU003560"/>
    </source>
</evidence>
<dbReference type="RefSeq" id="WP_303680537.1">
    <property type="nucleotide sequence ID" value="NZ_DAWEAL010000032.1"/>
</dbReference>
<dbReference type="PIRSF" id="PIRSF000521">
    <property type="entry name" value="Transaminase_4ab_Lys_Orn"/>
    <property type="match status" value="1"/>
</dbReference>
<keyword evidence="2 6" id="KW-0032">Aminotransferase</keyword>
<dbReference type="Gene3D" id="3.40.640.10">
    <property type="entry name" value="Type I PLP-dependent aspartate aminotransferase-like (Major domain)"/>
    <property type="match status" value="1"/>
</dbReference>
<dbReference type="Pfam" id="PF00202">
    <property type="entry name" value="Aminotran_3"/>
    <property type="match status" value="1"/>
</dbReference>
<dbReference type="InterPro" id="IPR015421">
    <property type="entry name" value="PyrdxlP-dep_Trfase_major"/>
</dbReference>
<protein>
    <submittedName>
        <fullName evidence="6">Putrescine aminotransferase</fullName>
    </submittedName>
</protein>
<evidence type="ECO:0000256" key="1">
    <source>
        <dbReference type="ARBA" id="ARBA00001933"/>
    </source>
</evidence>
<name>A0A1Q6R1J9_9FIRM</name>
<dbReference type="FunFam" id="3.40.640.10:FF:000004">
    <property type="entry name" value="Acetylornithine aminotransferase"/>
    <property type="match status" value="1"/>
</dbReference>
<dbReference type="InterPro" id="IPR015424">
    <property type="entry name" value="PyrdxlP-dep_Trfase"/>
</dbReference>
<dbReference type="Gene3D" id="3.90.1150.10">
    <property type="entry name" value="Aspartate Aminotransferase, domain 1"/>
    <property type="match status" value="1"/>
</dbReference>
<dbReference type="GO" id="GO:0042802">
    <property type="term" value="F:identical protein binding"/>
    <property type="evidence" value="ECO:0007669"/>
    <property type="project" value="TreeGrafter"/>
</dbReference>
<dbReference type="InterPro" id="IPR015422">
    <property type="entry name" value="PyrdxlP-dep_Trfase_small"/>
</dbReference>
<dbReference type="PROSITE" id="PS00600">
    <property type="entry name" value="AA_TRANSFER_CLASS_3"/>
    <property type="match status" value="1"/>
</dbReference>
<keyword evidence="4 5" id="KW-0663">Pyridoxal phosphate</keyword>
<dbReference type="Proteomes" id="UP000186777">
    <property type="component" value="Unassembled WGS sequence"/>
</dbReference>
<proteinExistence type="inferred from homology"/>
<dbReference type="CDD" id="cd00610">
    <property type="entry name" value="OAT_like"/>
    <property type="match status" value="1"/>
</dbReference>
<keyword evidence="3 6" id="KW-0808">Transferase</keyword>
<comment type="caution">
    <text evidence="6">The sequence shown here is derived from an EMBL/GenBank/DDBJ whole genome shotgun (WGS) entry which is preliminary data.</text>
</comment>
<dbReference type="PANTHER" id="PTHR11986">
    <property type="entry name" value="AMINOTRANSFERASE CLASS III"/>
    <property type="match status" value="1"/>
</dbReference>
<dbReference type="InterPro" id="IPR005814">
    <property type="entry name" value="Aminotrans_3"/>
</dbReference>
<evidence type="ECO:0000313" key="6">
    <source>
        <dbReference type="EMBL" id="OLA36268.1"/>
    </source>
</evidence>
<dbReference type="SUPFAM" id="SSF53383">
    <property type="entry name" value="PLP-dependent transferases"/>
    <property type="match status" value="1"/>
</dbReference>
<comment type="similarity">
    <text evidence="5">Belongs to the class-III pyridoxal-phosphate-dependent aminotransferase family.</text>
</comment>
<dbReference type="STRING" id="626940.BHW43_10785"/>
<evidence type="ECO:0000256" key="4">
    <source>
        <dbReference type="ARBA" id="ARBA00022898"/>
    </source>
</evidence>
<comment type="cofactor">
    <cofactor evidence="1">
        <name>pyridoxal 5'-phosphate</name>
        <dbReference type="ChEBI" id="CHEBI:597326"/>
    </cofactor>
</comment>
<reference evidence="6 7" key="1">
    <citation type="journal article" date="2016" name="Nat. Biotechnol.">
        <title>Measurement of bacterial replication rates in microbial communities.</title>
        <authorList>
            <person name="Brown C.T."/>
            <person name="Olm M.R."/>
            <person name="Thomas B.C."/>
            <person name="Banfield J.F."/>
        </authorList>
    </citation>
    <scope>NUCLEOTIDE SEQUENCE [LARGE SCALE GENOMIC DNA]</scope>
    <source>
        <strain evidence="6">46_33</strain>
    </source>
</reference>
<dbReference type="EMBL" id="MNTG01000047">
    <property type="protein sequence ID" value="OLA36268.1"/>
    <property type="molecule type" value="Genomic_DNA"/>
</dbReference>
<dbReference type="InterPro" id="IPR049704">
    <property type="entry name" value="Aminotrans_3_PPA_site"/>
</dbReference>
<dbReference type="GO" id="GO:0008483">
    <property type="term" value="F:transaminase activity"/>
    <property type="evidence" value="ECO:0007669"/>
    <property type="project" value="UniProtKB-KW"/>
</dbReference>
<gene>
    <name evidence="6" type="ORF">BHW43_10785</name>
</gene>
<evidence type="ECO:0000256" key="3">
    <source>
        <dbReference type="ARBA" id="ARBA00022679"/>
    </source>
</evidence>
<organism evidence="6 7">
    <name type="scientific">Phascolarctobacterium succinatutens</name>
    <dbReference type="NCBI Taxonomy" id="626940"/>
    <lineage>
        <taxon>Bacteria</taxon>
        <taxon>Bacillati</taxon>
        <taxon>Bacillota</taxon>
        <taxon>Negativicutes</taxon>
        <taxon>Acidaminococcales</taxon>
        <taxon>Acidaminococcaceae</taxon>
        <taxon>Phascolarctobacterium</taxon>
    </lineage>
</organism>
<dbReference type="InterPro" id="IPR050103">
    <property type="entry name" value="Class-III_PLP-dep_AT"/>
</dbReference>
<dbReference type="AlphaFoldDB" id="A0A1Q6R1J9"/>
<dbReference type="PANTHER" id="PTHR11986:SF79">
    <property type="entry name" value="ACETYLORNITHINE AMINOTRANSFERASE, MITOCHONDRIAL"/>
    <property type="match status" value="1"/>
</dbReference>
<accession>A0A1Q6R1J9</accession>
<evidence type="ECO:0000313" key="7">
    <source>
        <dbReference type="Proteomes" id="UP000186777"/>
    </source>
</evidence>
<evidence type="ECO:0000256" key="2">
    <source>
        <dbReference type="ARBA" id="ARBA00022576"/>
    </source>
</evidence>
<dbReference type="GO" id="GO:0030170">
    <property type="term" value="F:pyridoxal phosphate binding"/>
    <property type="evidence" value="ECO:0007669"/>
    <property type="project" value="InterPro"/>
</dbReference>